<dbReference type="InterPro" id="IPR002123">
    <property type="entry name" value="Plipid/glycerol_acylTrfase"/>
</dbReference>
<evidence type="ECO:0000256" key="1">
    <source>
        <dbReference type="SAM" id="Phobius"/>
    </source>
</evidence>
<dbReference type="STRING" id="488533.SAMN04487960_102444"/>
<dbReference type="GO" id="GO:0016746">
    <property type="term" value="F:acyltransferase activity"/>
    <property type="evidence" value="ECO:0007669"/>
    <property type="project" value="UniProtKB-KW"/>
</dbReference>
<sequence length="313" mass="35983">MLNFLPAPLRGILAVTLILLNTLLLFPVLLAFALAKLIVPAEGFRRLCTIALNFIAFIWIGINNRVNDLLHRVEWDIRGVENLSPDQWYFVTCNHQTWADIPAIQYALNRHIPLLKFFLKQQLIWVPLLGVAWWALDFPFMRRYTREQIEKNPELKGKDLETTRQACEKFRYTPVTVFNFMEGTRFTPAKHAAQGSPYRNLLKPRAGGTAFVLGAMGDTLHTMLDVTIVYPDNHAGFWDFLCGRIKRVVIDVRTVEIPQQFLGMDYQNDDVIRDEFQQWVSGLWGQKDLLIDQLKQAPSSARNPESKPVAESS</sequence>
<evidence type="ECO:0000313" key="4">
    <source>
        <dbReference type="Proteomes" id="UP000199675"/>
    </source>
</evidence>
<dbReference type="PANTHER" id="PTHR10983">
    <property type="entry name" value="1-ACYLGLYCEROL-3-PHOSPHATE ACYLTRANSFERASE-RELATED"/>
    <property type="match status" value="1"/>
</dbReference>
<dbReference type="OrthoDB" id="319710at2"/>
<keyword evidence="4" id="KW-1185">Reference proteome</keyword>
<dbReference type="NCBIfam" id="NF010621">
    <property type="entry name" value="PRK14014.1"/>
    <property type="match status" value="1"/>
</dbReference>
<dbReference type="CDD" id="cd07990">
    <property type="entry name" value="LPLAT_LCLAT1-like"/>
    <property type="match status" value="1"/>
</dbReference>
<accession>A0A1H2THK4</accession>
<feature type="transmembrane region" description="Helical" evidence="1">
    <location>
        <begin position="44"/>
        <end position="62"/>
    </location>
</feature>
<feature type="transmembrane region" description="Helical" evidence="1">
    <location>
        <begin position="123"/>
        <end position="141"/>
    </location>
</feature>
<protein>
    <submittedName>
        <fullName evidence="3">1-acyl-sn-glycerol-3-phosphate acyltransferase</fullName>
    </submittedName>
</protein>
<reference evidence="3 4" key="1">
    <citation type="submission" date="2016-10" db="EMBL/GenBank/DDBJ databases">
        <authorList>
            <person name="de Groot N.N."/>
        </authorList>
    </citation>
    <scope>NUCLEOTIDE SEQUENCE [LARGE SCALE GENOMIC DNA]</scope>
    <source>
        <strain evidence="3 4">CGMCC 1.7059</strain>
    </source>
</reference>
<dbReference type="Pfam" id="PF01553">
    <property type="entry name" value="Acyltransferase"/>
    <property type="match status" value="1"/>
</dbReference>
<dbReference type="SUPFAM" id="SSF69593">
    <property type="entry name" value="Glycerol-3-phosphate (1)-acyltransferase"/>
    <property type="match status" value="1"/>
</dbReference>
<evidence type="ECO:0000313" key="3">
    <source>
        <dbReference type="EMBL" id="SDW43318.1"/>
    </source>
</evidence>
<feature type="transmembrane region" description="Helical" evidence="1">
    <location>
        <begin position="12"/>
        <end position="32"/>
    </location>
</feature>
<keyword evidence="1" id="KW-1133">Transmembrane helix</keyword>
<keyword evidence="3" id="KW-0012">Acyltransferase</keyword>
<dbReference type="Proteomes" id="UP000199675">
    <property type="component" value="Unassembled WGS sequence"/>
</dbReference>
<gene>
    <name evidence="3" type="ORF">SAMN04487960_102444</name>
</gene>
<dbReference type="RefSeq" id="WP_091811785.1">
    <property type="nucleotide sequence ID" value="NZ_FNNE01000002.1"/>
</dbReference>
<feature type="domain" description="Phospholipid/glycerol acyltransferase" evidence="2">
    <location>
        <begin position="89"/>
        <end position="231"/>
    </location>
</feature>
<dbReference type="AlphaFoldDB" id="A0A1H2THK4"/>
<keyword evidence="1" id="KW-0472">Membrane</keyword>
<dbReference type="EMBL" id="FNNE01000002">
    <property type="protein sequence ID" value="SDW43318.1"/>
    <property type="molecule type" value="Genomic_DNA"/>
</dbReference>
<dbReference type="SMART" id="SM00563">
    <property type="entry name" value="PlsC"/>
    <property type="match status" value="1"/>
</dbReference>
<proteinExistence type="predicted"/>
<evidence type="ECO:0000259" key="2">
    <source>
        <dbReference type="SMART" id="SM00563"/>
    </source>
</evidence>
<dbReference type="PANTHER" id="PTHR10983:SF16">
    <property type="entry name" value="LYSOCARDIOLIPIN ACYLTRANSFERASE 1"/>
    <property type="match status" value="1"/>
</dbReference>
<name>A0A1H2THK4_9GAMM</name>
<keyword evidence="3" id="KW-0808">Transferase</keyword>
<organism evidence="3 4">
    <name type="scientific">Marinobacter mobilis</name>
    <dbReference type="NCBI Taxonomy" id="488533"/>
    <lineage>
        <taxon>Bacteria</taxon>
        <taxon>Pseudomonadati</taxon>
        <taxon>Pseudomonadota</taxon>
        <taxon>Gammaproteobacteria</taxon>
        <taxon>Pseudomonadales</taxon>
        <taxon>Marinobacteraceae</taxon>
        <taxon>Marinobacter</taxon>
    </lineage>
</organism>
<keyword evidence="1" id="KW-0812">Transmembrane</keyword>